<evidence type="ECO:0000256" key="1">
    <source>
        <dbReference type="ARBA" id="ARBA00022741"/>
    </source>
</evidence>
<evidence type="ECO:0000313" key="4">
    <source>
        <dbReference type="EMBL" id="KAK8900138.1"/>
    </source>
</evidence>
<sequence length="359" mass="41110">MKGHENIINYSSTVRSNNDNSLYLVLDYCEYDLAVLINNYGLSQFQLKSYMKQLLLGLSSLHDHGYVHRDIKPSNVFVTKDNKIKLGDFGLTRKIFDNNSDVDCFLDCSSQLSRDRTMTTQIMTQSYRPPEVLLEDTNYDQSIDIWSLACVFYEMLTGKVLFYSSSSTVFSQLASILRICGSPNQENWPGFDKLPKANYLDMMQKFVPALRELLELTIPPQYHCLIDLLQSMLQLDPKKRINAHQALSHPFFNDQTTLTTQFINEKKYFSFSTSISPPPSPIQNSGMEVYVSNNPPINDDLDTNSTNLPYPEIHILNLRTLNDDEENSQKKRKELAESISKLRDLFAPTRILPSPIGCL</sequence>
<dbReference type="PANTHER" id="PTHR24055">
    <property type="entry name" value="MITOGEN-ACTIVATED PROTEIN KINASE"/>
    <property type="match status" value="1"/>
</dbReference>
<evidence type="ECO:0000313" key="5">
    <source>
        <dbReference type="Proteomes" id="UP001470230"/>
    </source>
</evidence>
<evidence type="ECO:0000259" key="3">
    <source>
        <dbReference type="PROSITE" id="PS50011"/>
    </source>
</evidence>
<keyword evidence="2" id="KW-0067">ATP-binding</keyword>
<proteinExistence type="predicted"/>
<dbReference type="InterPro" id="IPR008271">
    <property type="entry name" value="Ser/Thr_kinase_AS"/>
</dbReference>
<dbReference type="EMBL" id="JAPFFF010000001">
    <property type="protein sequence ID" value="KAK8900138.1"/>
    <property type="molecule type" value="Genomic_DNA"/>
</dbReference>
<dbReference type="Gene3D" id="3.30.200.20">
    <property type="entry name" value="Phosphorylase Kinase, domain 1"/>
    <property type="match status" value="1"/>
</dbReference>
<organism evidence="4 5">
    <name type="scientific">Tritrichomonas musculus</name>
    <dbReference type="NCBI Taxonomy" id="1915356"/>
    <lineage>
        <taxon>Eukaryota</taxon>
        <taxon>Metamonada</taxon>
        <taxon>Parabasalia</taxon>
        <taxon>Tritrichomonadida</taxon>
        <taxon>Tritrichomonadidae</taxon>
        <taxon>Tritrichomonas</taxon>
    </lineage>
</organism>
<protein>
    <recommendedName>
        <fullName evidence="3">Protein kinase domain-containing protein</fullName>
    </recommendedName>
</protein>
<keyword evidence="1" id="KW-0547">Nucleotide-binding</keyword>
<dbReference type="InterPro" id="IPR050117">
    <property type="entry name" value="MAPK"/>
</dbReference>
<evidence type="ECO:0000256" key="2">
    <source>
        <dbReference type="ARBA" id="ARBA00022840"/>
    </source>
</evidence>
<reference evidence="4 5" key="1">
    <citation type="submission" date="2024-04" db="EMBL/GenBank/DDBJ databases">
        <title>Tritrichomonas musculus Genome.</title>
        <authorList>
            <person name="Alves-Ferreira E."/>
            <person name="Grigg M."/>
            <person name="Lorenzi H."/>
            <person name="Galac M."/>
        </authorList>
    </citation>
    <scope>NUCLEOTIDE SEQUENCE [LARGE SCALE GENOMIC DNA]</scope>
    <source>
        <strain evidence="4 5">EAF2021</strain>
    </source>
</reference>
<accession>A0ABR2LAS9</accession>
<dbReference type="Proteomes" id="UP001470230">
    <property type="component" value="Unassembled WGS sequence"/>
</dbReference>
<dbReference type="PROSITE" id="PS00108">
    <property type="entry name" value="PROTEIN_KINASE_ST"/>
    <property type="match status" value="1"/>
</dbReference>
<dbReference type="InterPro" id="IPR000719">
    <property type="entry name" value="Prot_kinase_dom"/>
</dbReference>
<dbReference type="InterPro" id="IPR011009">
    <property type="entry name" value="Kinase-like_dom_sf"/>
</dbReference>
<comment type="caution">
    <text evidence="4">The sequence shown here is derived from an EMBL/GenBank/DDBJ whole genome shotgun (WGS) entry which is preliminary data.</text>
</comment>
<gene>
    <name evidence="4" type="ORF">M9Y10_002461</name>
</gene>
<dbReference type="Gene3D" id="1.10.510.10">
    <property type="entry name" value="Transferase(Phosphotransferase) domain 1"/>
    <property type="match status" value="1"/>
</dbReference>
<keyword evidence="5" id="KW-1185">Reference proteome</keyword>
<dbReference type="Pfam" id="PF00069">
    <property type="entry name" value="Pkinase"/>
    <property type="match status" value="1"/>
</dbReference>
<name>A0ABR2LAS9_9EUKA</name>
<dbReference type="SUPFAM" id="SSF56112">
    <property type="entry name" value="Protein kinase-like (PK-like)"/>
    <property type="match status" value="1"/>
</dbReference>
<dbReference type="SMART" id="SM00220">
    <property type="entry name" value="S_TKc"/>
    <property type="match status" value="1"/>
</dbReference>
<feature type="domain" description="Protein kinase" evidence="3">
    <location>
        <begin position="1"/>
        <end position="252"/>
    </location>
</feature>
<dbReference type="PROSITE" id="PS50011">
    <property type="entry name" value="PROTEIN_KINASE_DOM"/>
    <property type="match status" value="1"/>
</dbReference>